<keyword evidence="6" id="KW-1133">Transmembrane helix</keyword>
<evidence type="ECO:0000313" key="11">
    <source>
        <dbReference type="EMBL" id="GLC62947.1"/>
    </source>
</evidence>
<keyword evidence="8" id="KW-0175">Coiled coil</keyword>
<comment type="caution">
    <text evidence="11">The sequence shown here is derived from an EMBL/GenBank/DDBJ whole genome shotgun (WGS) entry which is preliminary data.</text>
</comment>
<evidence type="ECO:0000256" key="2">
    <source>
        <dbReference type="ARBA" id="ARBA00006135"/>
    </source>
</evidence>
<feature type="coiled-coil region" evidence="8">
    <location>
        <begin position="299"/>
        <end position="410"/>
    </location>
</feature>
<feature type="compositionally biased region" description="Polar residues" evidence="9">
    <location>
        <begin position="604"/>
        <end position="620"/>
    </location>
</feature>
<dbReference type="PANTHER" id="PTHR30486">
    <property type="entry name" value="TWITCHING MOTILITY PROTEIN PILT"/>
    <property type="match status" value="1"/>
</dbReference>
<dbReference type="InterPro" id="IPR001482">
    <property type="entry name" value="T2SS/T4SS_dom"/>
</dbReference>
<evidence type="ECO:0000256" key="1">
    <source>
        <dbReference type="ARBA" id="ARBA00004167"/>
    </source>
</evidence>
<dbReference type="EMBL" id="BRXU01000078">
    <property type="protein sequence ID" value="GLC62947.1"/>
    <property type="molecule type" value="Genomic_DNA"/>
</dbReference>
<dbReference type="Gene3D" id="2.40.128.260">
    <property type="entry name" value="Type IV secretion system, VirB10/TraB/TrbI"/>
    <property type="match status" value="1"/>
</dbReference>
<keyword evidence="7" id="KW-0472">Membrane</keyword>
<evidence type="ECO:0000256" key="8">
    <source>
        <dbReference type="SAM" id="Coils"/>
    </source>
</evidence>
<evidence type="ECO:0000256" key="7">
    <source>
        <dbReference type="ARBA" id="ARBA00023136"/>
    </source>
</evidence>
<dbReference type="CDD" id="cd01130">
    <property type="entry name" value="VirB11-like_ATPase"/>
    <property type="match status" value="1"/>
</dbReference>
<feature type="domain" description="Bacterial type II secretion system protein E" evidence="10">
    <location>
        <begin position="791"/>
        <end position="955"/>
    </location>
</feature>
<dbReference type="InterPro" id="IPR027417">
    <property type="entry name" value="P-loop_NTPase"/>
</dbReference>
<accession>A0A9W6C3Z9</accession>
<feature type="region of interest" description="Disordered" evidence="9">
    <location>
        <begin position="601"/>
        <end position="620"/>
    </location>
</feature>
<dbReference type="Proteomes" id="UP001165080">
    <property type="component" value="Unassembled WGS sequence"/>
</dbReference>
<dbReference type="CDD" id="cd16429">
    <property type="entry name" value="VirB10"/>
    <property type="match status" value="1"/>
</dbReference>
<dbReference type="InterPro" id="IPR010258">
    <property type="entry name" value="Conjugal_tfr_TrbG/VirB9/CagX"/>
</dbReference>
<protein>
    <submittedName>
        <fullName evidence="11">Type II/IV secretion system protein</fullName>
    </submittedName>
</protein>
<dbReference type="Pfam" id="PF03743">
    <property type="entry name" value="TrbI"/>
    <property type="match status" value="1"/>
</dbReference>
<dbReference type="InterPro" id="IPR005498">
    <property type="entry name" value="T4SS_VirB10/TraB/TrbI"/>
</dbReference>
<name>A0A9W6C3Z9_9CHLO</name>
<reference evidence="11 12" key="1">
    <citation type="journal article" date="2023" name="Commun. Biol.">
        <title>Reorganization of the ancestral sex-determining regions during the evolution of trioecy in Pleodorina starrii.</title>
        <authorList>
            <person name="Takahashi K."/>
            <person name="Suzuki S."/>
            <person name="Kawai-Toyooka H."/>
            <person name="Yamamoto K."/>
            <person name="Hamaji T."/>
            <person name="Ootsuki R."/>
            <person name="Yamaguchi H."/>
            <person name="Kawachi M."/>
            <person name="Higashiyama T."/>
            <person name="Nozaki H."/>
        </authorList>
    </citation>
    <scope>NUCLEOTIDE SEQUENCE [LARGE SCALE GENOMIC DNA]</scope>
    <source>
        <strain evidence="11 12">NIES-4479</strain>
    </source>
</reference>
<gene>
    <name evidence="11" type="primary">PLESTB004091</name>
    <name evidence="11" type="ORF">PLESTB_001963000</name>
</gene>
<dbReference type="Pfam" id="PF00437">
    <property type="entry name" value="T2SSE"/>
    <property type="match status" value="1"/>
</dbReference>
<dbReference type="AlphaFoldDB" id="A0A9W6C3Z9"/>
<dbReference type="SUPFAM" id="SSF52540">
    <property type="entry name" value="P-loop containing nucleoside triphosphate hydrolases"/>
    <property type="match status" value="1"/>
</dbReference>
<comment type="similarity">
    <text evidence="3">Belongs to the GSP E family.</text>
</comment>
<evidence type="ECO:0000256" key="5">
    <source>
        <dbReference type="ARBA" id="ARBA00022729"/>
    </source>
</evidence>
<organism evidence="11 12">
    <name type="scientific">Pleodorina starrii</name>
    <dbReference type="NCBI Taxonomy" id="330485"/>
    <lineage>
        <taxon>Eukaryota</taxon>
        <taxon>Viridiplantae</taxon>
        <taxon>Chlorophyta</taxon>
        <taxon>core chlorophytes</taxon>
        <taxon>Chlorophyceae</taxon>
        <taxon>CS clade</taxon>
        <taxon>Chlamydomonadales</taxon>
        <taxon>Volvocaceae</taxon>
        <taxon>Pleodorina</taxon>
    </lineage>
</organism>
<proteinExistence type="inferred from homology"/>
<keyword evidence="12" id="KW-1185">Reference proteome</keyword>
<dbReference type="Gene3D" id="3.40.50.300">
    <property type="entry name" value="P-loop containing nucleotide triphosphate hydrolases"/>
    <property type="match status" value="1"/>
</dbReference>
<evidence type="ECO:0000256" key="9">
    <source>
        <dbReference type="SAM" id="MobiDB-lite"/>
    </source>
</evidence>
<dbReference type="Gene3D" id="3.30.450.90">
    <property type="match status" value="1"/>
</dbReference>
<evidence type="ECO:0000313" key="12">
    <source>
        <dbReference type="Proteomes" id="UP001165080"/>
    </source>
</evidence>
<comment type="subcellular location">
    <subcellularLocation>
        <location evidence="1">Membrane</location>
        <topology evidence="1">Single-pass membrane protein</topology>
    </subcellularLocation>
</comment>
<sequence>MGASSALAEVTPRAGNLDARVRYAQWVDGQVYRVQTQVGRVTSVEFGPDEEITSVVAGDTVSFNFDAVPGGSAFVMKPTTSGAATNINVYTNKRQYYFEVSETASAQFSVVRFTYPRGSGSATPANRQVARGPLNYDYGGSIVNGTTPTQVWDDGAFTYFKFRRNGELPAIFKVTAGQEITVNSQTMPDGVVRVTGTSPFWMLRLGTVESTVGMMKAARPAAKAAKMAGLLCGGVAIAGLVYVYSLPDGAADMTVREAQEFQNEGSGFGDLQNPPSAVPAAVEVAEPAPAPAPAAGSDNSEVVELIRGLQDQIDRLSEAPAEDAEGEPVVDTEALDQMRRELTQLQDQARSREQELSEQLSSRNLEIAELRNEMDMLRLQNGQSVMPGGDDDLLTQRRQAADEAAQLEEARLQSSMVALGGGGAGGAIADAAGLGDGAAAQQAARLSSDAQFVRDAGRPVQVQRAEIIVNPSNTVTQGTMIQAVLETAIDSTLQGPIRGLVTTDVVAYDGSRILIPRGSRLIGSYSADVETGQNRLLVAWERIIMPDNQSVQISSFGGDALGRSGTTGKVNNHFFRRLGAAALISTISAIPSALQDDSGDGGVTISTGGSNDPATGVSNAVSGATESAIGKHPDHRHGGPRSGDILIMNDMTHGSYLDEALSRIGAVIDSPALVEIAINPDGRIWSLEHGDPAMKLETRAAMNRQEVMDLGRRIASAGTLTLGREAPIISTSVVYRGRPIRAQVVAEPAVLSGAAISMRFFSSLPLDKIQIKYLHGQEYSVDRARAETKRELKKLAASGDIDAAMAFIVQHKMNALIAGATDSGKTVFARKMLSQVSDAERMITIEDAAELVPTQPNVVTLIADRDSRTRTPDILLTSCLRMRPDRLIVGEVRGKEAMTFIEAINTGHGGSMTTIHAETPKLALSKLAIMALKSELPLTYADTLRYIASSIDVVIQTGRAGGDRGVLEFYIPDAGDNGDTSHV</sequence>
<dbReference type="InterPro" id="IPR033645">
    <property type="entry name" value="VirB9/CagX/TrbG_C"/>
</dbReference>
<dbReference type="GO" id="GO:0016020">
    <property type="term" value="C:membrane"/>
    <property type="evidence" value="ECO:0007669"/>
    <property type="project" value="UniProtKB-SubCell"/>
</dbReference>
<evidence type="ECO:0000259" key="10">
    <source>
        <dbReference type="Pfam" id="PF00437"/>
    </source>
</evidence>
<dbReference type="InterPro" id="IPR042217">
    <property type="entry name" value="T4SS_VirB10/TrbI"/>
</dbReference>
<evidence type="ECO:0000256" key="6">
    <source>
        <dbReference type="ARBA" id="ARBA00022989"/>
    </source>
</evidence>
<dbReference type="CDD" id="cd06911">
    <property type="entry name" value="VirB9_CagX_TrbG"/>
    <property type="match status" value="1"/>
</dbReference>
<evidence type="ECO:0000256" key="4">
    <source>
        <dbReference type="ARBA" id="ARBA00022692"/>
    </source>
</evidence>
<comment type="similarity">
    <text evidence="2">Belongs to the TrbG/VirB9 family.</text>
</comment>
<dbReference type="InterPro" id="IPR038161">
    <property type="entry name" value="VirB9/CagX/TrbG_C_sf"/>
</dbReference>
<dbReference type="GO" id="GO:0016887">
    <property type="term" value="F:ATP hydrolysis activity"/>
    <property type="evidence" value="ECO:0007669"/>
    <property type="project" value="InterPro"/>
</dbReference>
<dbReference type="Gene3D" id="2.60.40.2500">
    <property type="match status" value="1"/>
</dbReference>
<dbReference type="InterPro" id="IPR050921">
    <property type="entry name" value="T4SS_GSP_E_ATPase"/>
</dbReference>
<dbReference type="Pfam" id="PF03524">
    <property type="entry name" value="CagX"/>
    <property type="match status" value="1"/>
</dbReference>
<evidence type="ECO:0000256" key="3">
    <source>
        <dbReference type="ARBA" id="ARBA00006611"/>
    </source>
</evidence>
<keyword evidence="4" id="KW-0812">Transmembrane</keyword>
<keyword evidence="5" id="KW-0732">Signal</keyword>
<dbReference type="PANTHER" id="PTHR30486:SF6">
    <property type="entry name" value="TYPE IV PILUS RETRACTATION ATPASE PILT"/>
    <property type="match status" value="1"/>
</dbReference>